<dbReference type="RefSeq" id="WP_154377501.1">
    <property type="nucleotide sequence ID" value="NZ_WKJJ01000013.1"/>
</dbReference>
<accession>A0A7X2LUR4</accession>
<dbReference type="InterPro" id="IPR025975">
    <property type="entry name" value="Polysacc_lyase"/>
</dbReference>
<sequence>MHALKPITLALLGAVAASPAWAQIDLARSGKIDTLDANPKPLTYVSQNLARNSTATYRYFDDLYVLSSASPTRLSLVADPLGSGRKVLRYTLNKTDPLVTGGSRTEISLKYEYVIEGLRWYSFAVLFPSDWQFHNSPSVVAQLHTSQKTLAVPPPISVVANGNDLNIELHYNYRNMSGAGTDPATRANTGEQLVRAAKIQTNKWYCFVVRADWSYKPGIGSTKIWMNGNVAYESKNAYNAYETWLGNYPKVGLYLPGVMQVATRTLYTDFIYVGGASSTYEQMAAATPCGTTVSATPAVIK</sequence>
<reference evidence="2 3" key="1">
    <citation type="submission" date="2019-11" db="EMBL/GenBank/DDBJ databases">
        <title>Novel species isolated from a subtropical stream in China.</title>
        <authorList>
            <person name="Lu H."/>
        </authorList>
    </citation>
    <scope>NUCLEOTIDE SEQUENCE [LARGE SCALE GENOMIC DNA]</scope>
    <source>
        <strain evidence="2 3">FT92W</strain>
    </source>
</reference>
<evidence type="ECO:0000313" key="2">
    <source>
        <dbReference type="EMBL" id="MRV74178.1"/>
    </source>
</evidence>
<gene>
    <name evidence="2" type="ORF">GJ700_20935</name>
</gene>
<keyword evidence="1" id="KW-0732">Signal</keyword>
<dbReference type="EMBL" id="WKJJ01000013">
    <property type="protein sequence ID" value="MRV74178.1"/>
    <property type="molecule type" value="Genomic_DNA"/>
</dbReference>
<keyword evidence="3" id="KW-1185">Reference proteome</keyword>
<dbReference type="Pfam" id="PF14099">
    <property type="entry name" value="Polysacc_lyase"/>
    <property type="match status" value="1"/>
</dbReference>
<proteinExistence type="predicted"/>
<evidence type="ECO:0008006" key="4">
    <source>
        <dbReference type="Google" id="ProtNLM"/>
    </source>
</evidence>
<feature type="chain" id="PRO_5030544993" description="Polysaccharide lyase-like protein" evidence="1">
    <location>
        <begin position="23"/>
        <end position="301"/>
    </location>
</feature>
<name>A0A7X2LUR4_9BURK</name>
<evidence type="ECO:0000256" key="1">
    <source>
        <dbReference type="SAM" id="SignalP"/>
    </source>
</evidence>
<dbReference type="Gene3D" id="2.60.120.200">
    <property type="match status" value="1"/>
</dbReference>
<organism evidence="2 3">
    <name type="scientific">Pseudoduganella rivuli</name>
    <dbReference type="NCBI Taxonomy" id="2666085"/>
    <lineage>
        <taxon>Bacteria</taxon>
        <taxon>Pseudomonadati</taxon>
        <taxon>Pseudomonadota</taxon>
        <taxon>Betaproteobacteria</taxon>
        <taxon>Burkholderiales</taxon>
        <taxon>Oxalobacteraceae</taxon>
        <taxon>Telluria group</taxon>
        <taxon>Pseudoduganella</taxon>
    </lineage>
</organism>
<evidence type="ECO:0000313" key="3">
    <source>
        <dbReference type="Proteomes" id="UP000446768"/>
    </source>
</evidence>
<dbReference type="Proteomes" id="UP000446768">
    <property type="component" value="Unassembled WGS sequence"/>
</dbReference>
<protein>
    <recommendedName>
        <fullName evidence="4">Polysaccharide lyase-like protein</fullName>
    </recommendedName>
</protein>
<comment type="caution">
    <text evidence="2">The sequence shown here is derived from an EMBL/GenBank/DDBJ whole genome shotgun (WGS) entry which is preliminary data.</text>
</comment>
<dbReference type="AlphaFoldDB" id="A0A7X2LUR4"/>
<feature type="signal peptide" evidence="1">
    <location>
        <begin position="1"/>
        <end position="22"/>
    </location>
</feature>